<gene>
    <name evidence="2" type="ORF">JF888_11570</name>
</gene>
<feature type="transmembrane region" description="Helical" evidence="1">
    <location>
        <begin position="65"/>
        <end position="82"/>
    </location>
</feature>
<name>A0A934N7M2_9BACT</name>
<feature type="non-terminal residue" evidence="2">
    <location>
        <position position="116"/>
    </location>
</feature>
<organism evidence="2 3">
    <name type="scientific">Candidatus Dormiibacter inghamiae</name>
    <dbReference type="NCBI Taxonomy" id="3127013"/>
    <lineage>
        <taxon>Bacteria</taxon>
        <taxon>Bacillati</taxon>
        <taxon>Candidatus Dormiibacterota</taxon>
        <taxon>Candidatus Dormibacteria</taxon>
        <taxon>Candidatus Dormibacterales</taxon>
        <taxon>Candidatus Dormibacteraceae</taxon>
        <taxon>Candidatus Dormiibacter</taxon>
    </lineage>
</organism>
<evidence type="ECO:0000313" key="2">
    <source>
        <dbReference type="EMBL" id="MBJ7603815.1"/>
    </source>
</evidence>
<keyword evidence="1" id="KW-0812">Transmembrane</keyword>
<reference evidence="2 3" key="1">
    <citation type="submission" date="2020-10" db="EMBL/GenBank/DDBJ databases">
        <title>Ca. Dormibacterota MAGs.</title>
        <authorList>
            <person name="Montgomery K."/>
        </authorList>
    </citation>
    <scope>NUCLEOTIDE SEQUENCE [LARGE SCALE GENOMIC DNA]</scope>
    <source>
        <strain evidence="2">SC8811_S16_3</strain>
    </source>
</reference>
<dbReference type="EMBL" id="JAEKNQ010000042">
    <property type="protein sequence ID" value="MBJ7603815.1"/>
    <property type="molecule type" value="Genomic_DNA"/>
</dbReference>
<accession>A0A934N7M2</accession>
<dbReference type="Proteomes" id="UP000620075">
    <property type="component" value="Unassembled WGS sequence"/>
</dbReference>
<sequence length="116" mass="13072">MRVFNRLLALLLALLLITAGLWALAISLARALSIGWRPDWLHFFDQSLHQGLRTLSTLQLGDGRVLAVAAGLAILGLLLLLLELRPWPPLIVFLDEDETARWWLHRATFEGVLRSL</sequence>
<keyword evidence="1" id="KW-0472">Membrane</keyword>
<comment type="caution">
    <text evidence="2">The sequence shown here is derived from an EMBL/GenBank/DDBJ whole genome shotgun (WGS) entry which is preliminary data.</text>
</comment>
<dbReference type="AlphaFoldDB" id="A0A934N7M2"/>
<evidence type="ECO:0000313" key="3">
    <source>
        <dbReference type="Proteomes" id="UP000620075"/>
    </source>
</evidence>
<evidence type="ECO:0000256" key="1">
    <source>
        <dbReference type="SAM" id="Phobius"/>
    </source>
</evidence>
<proteinExistence type="predicted"/>
<protein>
    <submittedName>
        <fullName evidence="2">Uncharacterized protein</fullName>
    </submittedName>
</protein>
<dbReference type="RefSeq" id="WP_338180453.1">
    <property type="nucleotide sequence ID" value="NZ_JAEKNQ010000042.1"/>
</dbReference>
<keyword evidence="1" id="KW-1133">Transmembrane helix</keyword>